<feature type="region of interest" description="Disordered" evidence="1">
    <location>
        <begin position="23"/>
        <end position="59"/>
    </location>
</feature>
<name>A0A0N0BBW8_9HYME</name>
<protein>
    <submittedName>
        <fullName evidence="2">Uncharacterized protein</fullName>
    </submittedName>
</protein>
<proteinExistence type="predicted"/>
<dbReference type="Proteomes" id="UP000053105">
    <property type="component" value="Unassembled WGS sequence"/>
</dbReference>
<dbReference type="EMBL" id="KQ435970">
    <property type="protein sequence ID" value="KOX67814.1"/>
    <property type="molecule type" value="Genomic_DNA"/>
</dbReference>
<accession>A0A0N0BBW8</accession>
<dbReference type="AlphaFoldDB" id="A0A0N0BBW8"/>
<reference evidence="2 3" key="1">
    <citation type="submission" date="2015-07" db="EMBL/GenBank/DDBJ databases">
        <title>The genome of Melipona quadrifasciata.</title>
        <authorList>
            <person name="Pan H."/>
            <person name="Kapheim K."/>
        </authorList>
    </citation>
    <scope>NUCLEOTIDE SEQUENCE [LARGE SCALE GENOMIC DNA]</scope>
    <source>
        <strain evidence="2">0111107301</strain>
        <tissue evidence="2">Whole body</tissue>
    </source>
</reference>
<evidence type="ECO:0000313" key="2">
    <source>
        <dbReference type="EMBL" id="KOX67814.1"/>
    </source>
</evidence>
<organism evidence="2 3">
    <name type="scientific">Melipona quadrifasciata</name>
    <dbReference type="NCBI Taxonomy" id="166423"/>
    <lineage>
        <taxon>Eukaryota</taxon>
        <taxon>Metazoa</taxon>
        <taxon>Ecdysozoa</taxon>
        <taxon>Arthropoda</taxon>
        <taxon>Hexapoda</taxon>
        <taxon>Insecta</taxon>
        <taxon>Pterygota</taxon>
        <taxon>Neoptera</taxon>
        <taxon>Endopterygota</taxon>
        <taxon>Hymenoptera</taxon>
        <taxon>Apocrita</taxon>
        <taxon>Aculeata</taxon>
        <taxon>Apoidea</taxon>
        <taxon>Anthophila</taxon>
        <taxon>Apidae</taxon>
        <taxon>Melipona</taxon>
    </lineage>
</organism>
<evidence type="ECO:0000313" key="3">
    <source>
        <dbReference type="Proteomes" id="UP000053105"/>
    </source>
</evidence>
<keyword evidence="3" id="KW-1185">Reference proteome</keyword>
<evidence type="ECO:0000256" key="1">
    <source>
        <dbReference type="SAM" id="MobiDB-lite"/>
    </source>
</evidence>
<sequence length="59" mass="6293">MGRSLSAGPRYWKLIAYTIARHEGGRRRPAEPVPNRGSVGARAEGKAKCSAGDKASPSR</sequence>
<gene>
    <name evidence="2" type="ORF">WN51_07667</name>
</gene>